<dbReference type="GO" id="GO:0060271">
    <property type="term" value="P:cilium assembly"/>
    <property type="evidence" value="ECO:0007669"/>
    <property type="project" value="TreeGrafter"/>
</dbReference>
<organism evidence="1 2">
    <name type="scientific">Rhodinocichla rosea</name>
    <dbReference type="NCBI Taxonomy" id="58203"/>
    <lineage>
        <taxon>Eukaryota</taxon>
        <taxon>Metazoa</taxon>
        <taxon>Chordata</taxon>
        <taxon>Craniata</taxon>
        <taxon>Vertebrata</taxon>
        <taxon>Euteleostomi</taxon>
        <taxon>Archelosauria</taxon>
        <taxon>Archosauria</taxon>
        <taxon>Dinosauria</taxon>
        <taxon>Saurischia</taxon>
        <taxon>Theropoda</taxon>
        <taxon>Coelurosauria</taxon>
        <taxon>Aves</taxon>
        <taxon>Neognathae</taxon>
        <taxon>Neoaves</taxon>
        <taxon>Telluraves</taxon>
        <taxon>Australaves</taxon>
        <taxon>Passeriformes</taxon>
        <taxon>Thraupidae</taxon>
        <taxon>Rhodinocichla</taxon>
    </lineage>
</organism>
<dbReference type="PANTHER" id="PTHR33487:SF1">
    <property type="entry name" value="CILIA- AND FLAGELLA-ASSOCIATED PROTEIN 54"/>
    <property type="match status" value="1"/>
</dbReference>
<keyword evidence="2" id="KW-1185">Reference proteome</keyword>
<gene>
    <name evidence="1" type="primary">Cfap54</name>
    <name evidence="1" type="ORF">RHOROS_R12790</name>
</gene>
<dbReference type="EMBL" id="VWYZ01000057">
    <property type="protein sequence ID" value="NXF17984.1"/>
    <property type="molecule type" value="Genomic_DNA"/>
</dbReference>
<sequence>VLLLYAYNTNPIRISDISSTSMFSGHLWIPLARIISLREKLSDLKEQIELSMQASKSFSTSGHTSFHEQNETLKIIPSFKPKRSDAKVYLDGKIEEIAKRCLSEVKALLSVVPAPSSPLTEVYMFDLANGCIISDGSLFNWIISLLR</sequence>
<feature type="non-terminal residue" evidence="1">
    <location>
        <position position="1"/>
    </location>
</feature>
<dbReference type="AlphaFoldDB" id="A0A7K8RL86"/>
<proteinExistence type="predicted"/>
<dbReference type="PANTHER" id="PTHR33487">
    <property type="entry name" value="CILIA- AND FLAGELLA-ASSOCIATED PROTEIN 54"/>
    <property type="match status" value="1"/>
</dbReference>
<accession>A0A7K8RL86</accession>
<reference evidence="1 2" key="1">
    <citation type="submission" date="2019-09" db="EMBL/GenBank/DDBJ databases">
        <title>Bird 10,000 Genomes (B10K) Project - Family phase.</title>
        <authorList>
            <person name="Zhang G."/>
        </authorList>
    </citation>
    <scope>NUCLEOTIDE SEQUENCE [LARGE SCALE GENOMIC DNA]</scope>
    <source>
        <strain evidence="1">B10K-CU-031-12</strain>
        <tissue evidence="1">Muscle</tissue>
    </source>
</reference>
<protein>
    <submittedName>
        <fullName evidence="1">CFA54 protein</fullName>
    </submittedName>
</protein>
<name>A0A7K8RL86_9PASS</name>
<dbReference type="Proteomes" id="UP000574210">
    <property type="component" value="Unassembled WGS sequence"/>
</dbReference>
<feature type="non-terminal residue" evidence="1">
    <location>
        <position position="147"/>
    </location>
</feature>
<evidence type="ECO:0000313" key="1">
    <source>
        <dbReference type="EMBL" id="NXF17984.1"/>
    </source>
</evidence>
<comment type="caution">
    <text evidence="1">The sequence shown here is derived from an EMBL/GenBank/DDBJ whole genome shotgun (WGS) entry which is preliminary data.</text>
</comment>
<evidence type="ECO:0000313" key="2">
    <source>
        <dbReference type="Proteomes" id="UP000574210"/>
    </source>
</evidence>